<evidence type="ECO:0008006" key="4">
    <source>
        <dbReference type="Google" id="ProtNLM"/>
    </source>
</evidence>
<dbReference type="InterPro" id="IPR029058">
    <property type="entry name" value="AB_hydrolase_fold"/>
</dbReference>
<feature type="transmembrane region" description="Helical" evidence="1">
    <location>
        <begin position="179"/>
        <end position="200"/>
    </location>
</feature>
<dbReference type="PANTHER" id="PTHR37471">
    <property type="entry name" value="UNNAMED PRODUCT"/>
    <property type="match status" value="1"/>
</dbReference>
<keyword evidence="3" id="KW-1185">Reference proteome</keyword>
<keyword evidence="1" id="KW-0472">Membrane</keyword>
<reference evidence="2" key="1">
    <citation type="journal article" date="2021" name="Nat. Commun.">
        <title>Genetic determinants of endophytism in the Arabidopsis root mycobiome.</title>
        <authorList>
            <person name="Mesny F."/>
            <person name="Miyauchi S."/>
            <person name="Thiergart T."/>
            <person name="Pickel B."/>
            <person name="Atanasova L."/>
            <person name="Karlsson M."/>
            <person name="Huettel B."/>
            <person name="Barry K.W."/>
            <person name="Haridas S."/>
            <person name="Chen C."/>
            <person name="Bauer D."/>
            <person name="Andreopoulos W."/>
            <person name="Pangilinan J."/>
            <person name="LaButti K."/>
            <person name="Riley R."/>
            <person name="Lipzen A."/>
            <person name="Clum A."/>
            <person name="Drula E."/>
            <person name="Henrissat B."/>
            <person name="Kohler A."/>
            <person name="Grigoriev I.V."/>
            <person name="Martin F.M."/>
            <person name="Hacquard S."/>
        </authorList>
    </citation>
    <scope>NUCLEOTIDE SEQUENCE</scope>
    <source>
        <strain evidence="2">MPI-CAGE-AT-0021</strain>
    </source>
</reference>
<evidence type="ECO:0000313" key="3">
    <source>
        <dbReference type="Proteomes" id="UP000717696"/>
    </source>
</evidence>
<dbReference type="OrthoDB" id="6431331at2759"/>
<organism evidence="2 3">
    <name type="scientific">Dactylonectria estremocensis</name>
    <dbReference type="NCBI Taxonomy" id="1079267"/>
    <lineage>
        <taxon>Eukaryota</taxon>
        <taxon>Fungi</taxon>
        <taxon>Dikarya</taxon>
        <taxon>Ascomycota</taxon>
        <taxon>Pezizomycotina</taxon>
        <taxon>Sordariomycetes</taxon>
        <taxon>Hypocreomycetidae</taxon>
        <taxon>Hypocreales</taxon>
        <taxon>Nectriaceae</taxon>
        <taxon>Dactylonectria</taxon>
    </lineage>
</organism>
<sequence length="492" mass="56657">MPETPLWDYIFIRTCIFLLHLVAPLSIVYSLASQLVRLPIQLPRVLQAWLALEALFYLAVFLPSREYLQKAAKHPTPPCREDRRKLFLRCHNNIPDPVQYLRKWFRDAPVSEIKRENVKEFFRWAFLNTGEHDLAHDEELEEYTVEMEKLLGWRFESGRGTAKCLRLTLDKVEMLHRSLTWYLCIFVVDTIAFISLRYHSFNFHRTSFRRFLASFPLRPFTLFAPDKSAAKSLTYWHRPHTSKTKLPVLFIHGIGVGLYPYINFLADLSVNNGGDAMNGQVGIMAIEIMSVSSRITAEAMSKEEMCDEIRLALKAHGWKKVVLVSHSYGSVVAAQLLRSPDTACTIGPVLFIDPVSFLLHLPDVAYNFICRKPKRANEHLLSYFGSKDIGVSHTLFRRFFWADNVLWKEDIQDRPVSVVLAGRDIVIDTKVIRAYLTGLDNWALKSADWTNVARQDTGLDVLWLPDLDHGQVFKAKGTRSKLVEIVQRFCDG</sequence>
<accession>A0A9P9JKA9</accession>
<feature type="transmembrane region" description="Helical" evidence="1">
    <location>
        <begin position="246"/>
        <end position="262"/>
    </location>
</feature>
<dbReference type="AlphaFoldDB" id="A0A9P9JKA9"/>
<name>A0A9P9JKA9_9HYPO</name>
<keyword evidence="1" id="KW-1133">Transmembrane helix</keyword>
<feature type="transmembrane region" description="Helical" evidence="1">
    <location>
        <begin position="44"/>
        <end position="62"/>
    </location>
</feature>
<evidence type="ECO:0000313" key="2">
    <source>
        <dbReference type="EMBL" id="KAH7161965.1"/>
    </source>
</evidence>
<proteinExistence type="predicted"/>
<dbReference type="Gene3D" id="3.40.50.1820">
    <property type="entry name" value="alpha/beta hydrolase"/>
    <property type="match status" value="1"/>
</dbReference>
<feature type="transmembrane region" description="Helical" evidence="1">
    <location>
        <begin position="6"/>
        <end position="32"/>
    </location>
</feature>
<dbReference type="SUPFAM" id="SSF53474">
    <property type="entry name" value="alpha/beta-Hydrolases"/>
    <property type="match status" value="1"/>
</dbReference>
<dbReference type="Proteomes" id="UP000717696">
    <property type="component" value="Unassembled WGS sequence"/>
</dbReference>
<comment type="caution">
    <text evidence="2">The sequence shown here is derived from an EMBL/GenBank/DDBJ whole genome shotgun (WGS) entry which is preliminary data.</text>
</comment>
<protein>
    <recommendedName>
        <fullName evidence="4">AB hydrolase-1 domain-containing protein</fullName>
    </recommendedName>
</protein>
<evidence type="ECO:0000256" key="1">
    <source>
        <dbReference type="SAM" id="Phobius"/>
    </source>
</evidence>
<dbReference type="EMBL" id="JAGMUU010000001">
    <property type="protein sequence ID" value="KAH7161965.1"/>
    <property type="molecule type" value="Genomic_DNA"/>
</dbReference>
<dbReference type="PANTHER" id="PTHR37471:SF1">
    <property type="entry name" value="AB HYDROLASE-1 DOMAIN-CONTAINING PROTEIN"/>
    <property type="match status" value="1"/>
</dbReference>
<gene>
    <name evidence="2" type="ORF">B0J13DRAFT_632708</name>
</gene>
<keyword evidence="1" id="KW-0812">Transmembrane</keyword>